<evidence type="ECO:0000313" key="2">
    <source>
        <dbReference type="Proteomes" id="UP000614272"/>
    </source>
</evidence>
<comment type="caution">
    <text evidence="1">The sequence shown here is derived from an EMBL/GenBank/DDBJ whole genome shotgun (WGS) entry which is preliminary data.</text>
</comment>
<reference evidence="2" key="1">
    <citation type="journal article" date="2019" name="Int. J. Syst. Evol. Microbiol.">
        <title>The Global Catalogue of Microorganisms (GCM) 10K type strain sequencing project: providing services to taxonomists for standard genome sequencing and annotation.</title>
        <authorList>
            <consortium name="The Broad Institute Genomics Platform"/>
            <consortium name="The Broad Institute Genome Sequencing Center for Infectious Disease"/>
            <person name="Wu L."/>
            <person name="Ma J."/>
        </authorList>
    </citation>
    <scope>NUCLEOTIDE SEQUENCE [LARGE SCALE GENOMIC DNA]</scope>
    <source>
        <strain evidence="2">CGMCC 1.12923</strain>
    </source>
</reference>
<dbReference type="RefSeq" id="WP_143452243.1">
    <property type="nucleotide sequence ID" value="NZ_BMGJ01000002.1"/>
</dbReference>
<dbReference type="EMBL" id="BMGJ01000002">
    <property type="protein sequence ID" value="GGD52617.1"/>
    <property type="molecule type" value="Genomic_DNA"/>
</dbReference>
<proteinExistence type="predicted"/>
<organism evidence="1 2">
    <name type="scientific">Lacimicrobium alkaliphilum</name>
    <dbReference type="NCBI Taxonomy" id="1526571"/>
    <lineage>
        <taxon>Bacteria</taxon>
        <taxon>Pseudomonadati</taxon>
        <taxon>Pseudomonadota</taxon>
        <taxon>Gammaproteobacteria</taxon>
        <taxon>Alteromonadales</taxon>
        <taxon>Alteromonadaceae</taxon>
        <taxon>Lacimicrobium</taxon>
    </lineage>
</organism>
<name>A0ABQ1QZE4_9ALTE</name>
<protein>
    <recommendedName>
        <fullName evidence="3">Reelin domain-containing protein</fullName>
    </recommendedName>
</protein>
<gene>
    <name evidence="1" type="ORF">GCM10011357_05590</name>
</gene>
<keyword evidence="2" id="KW-1185">Reference proteome</keyword>
<accession>A0ABQ1QZE4</accession>
<sequence length="151" mass="17181">MPPSRTLSLLFSLIILVVILSLAQWLRTSSSVPQHTNEESCILDHSDCEFELGGKTGSVSLSPRPVPIEEQIQFTFDIPTGYRLEKAHIEGVNMYMGQTLVFIDRQQLPLSGISFLGSCSEPAMQWKLSMVFSRDDNSFYRELYFNTHYPE</sequence>
<evidence type="ECO:0000313" key="1">
    <source>
        <dbReference type="EMBL" id="GGD52617.1"/>
    </source>
</evidence>
<dbReference type="Proteomes" id="UP000614272">
    <property type="component" value="Unassembled WGS sequence"/>
</dbReference>
<evidence type="ECO:0008006" key="3">
    <source>
        <dbReference type="Google" id="ProtNLM"/>
    </source>
</evidence>